<feature type="transmembrane region" description="Helical" evidence="11">
    <location>
        <begin position="232"/>
        <end position="251"/>
    </location>
</feature>
<keyword evidence="6 11" id="KW-0472">Membrane</keyword>
<evidence type="ECO:0000256" key="5">
    <source>
        <dbReference type="ARBA" id="ARBA00023065"/>
    </source>
</evidence>
<dbReference type="CDD" id="cd00400">
    <property type="entry name" value="Voltage_gated_ClC"/>
    <property type="match status" value="1"/>
</dbReference>
<gene>
    <name evidence="12" type="ORF">GCM10010191_22560</name>
</gene>
<feature type="transmembrane region" description="Helical" evidence="11">
    <location>
        <begin position="271"/>
        <end position="295"/>
    </location>
</feature>
<evidence type="ECO:0000256" key="6">
    <source>
        <dbReference type="ARBA" id="ARBA00023136"/>
    </source>
</evidence>
<evidence type="ECO:0000256" key="10">
    <source>
        <dbReference type="SAM" id="MobiDB-lite"/>
    </source>
</evidence>
<evidence type="ECO:0000313" key="13">
    <source>
        <dbReference type="Proteomes" id="UP001501231"/>
    </source>
</evidence>
<evidence type="ECO:0000256" key="11">
    <source>
        <dbReference type="SAM" id="Phobius"/>
    </source>
</evidence>
<keyword evidence="2" id="KW-0813">Transport</keyword>
<dbReference type="Gene3D" id="1.10.3080.10">
    <property type="entry name" value="Clc chloride channel"/>
    <property type="match status" value="1"/>
</dbReference>
<dbReference type="Proteomes" id="UP001501231">
    <property type="component" value="Unassembled WGS sequence"/>
</dbReference>
<evidence type="ECO:0000313" key="12">
    <source>
        <dbReference type="EMBL" id="GAA2412549.1"/>
    </source>
</evidence>
<feature type="transmembrane region" description="Helical" evidence="11">
    <location>
        <begin position="43"/>
        <end position="65"/>
    </location>
</feature>
<feature type="transmembrane region" description="Helical" evidence="11">
    <location>
        <begin position="316"/>
        <end position="340"/>
    </location>
</feature>
<feature type="transmembrane region" description="Helical" evidence="11">
    <location>
        <begin position="387"/>
        <end position="406"/>
    </location>
</feature>
<comment type="caution">
    <text evidence="12">The sequence shown here is derived from an EMBL/GenBank/DDBJ whole genome shotgun (WGS) entry which is preliminary data.</text>
</comment>
<dbReference type="InterPro" id="IPR050368">
    <property type="entry name" value="ClC-type_chloride_channel"/>
</dbReference>
<dbReference type="PRINTS" id="PR00762">
    <property type="entry name" value="CLCHANNEL"/>
</dbReference>
<dbReference type="PANTHER" id="PTHR43427">
    <property type="entry name" value="CHLORIDE CHANNEL PROTEIN CLC-E"/>
    <property type="match status" value="1"/>
</dbReference>
<keyword evidence="7" id="KW-0869">Chloride channel</keyword>
<protein>
    <submittedName>
        <fullName evidence="12">Chloride channel protein</fullName>
    </submittedName>
</protein>
<evidence type="ECO:0000256" key="1">
    <source>
        <dbReference type="ARBA" id="ARBA00004141"/>
    </source>
</evidence>
<dbReference type="InterPro" id="IPR014743">
    <property type="entry name" value="Cl-channel_core"/>
</dbReference>
<reference evidence="12 13" key="1">
    <citation type="journal article" date="2019" name="Int. J. Syst. Evol. Microbiol.">
        <title>The Global Catalogue of Microorganisms (GCM) 10K type strain sequencing project: providing services to taxonomists for standard genome sequencing and annotation.</title>
        <authorList>
            <consortium name="The Broad Institute Genomics Platform"/>
            <consortium name="The Broad Institute Genome Sequencing Center for Infectious Disease"/>
            <person name="Wu L."/>
            <person name="Ma J."/>
        </authorList>
    </citation>
    <scope>NUCLEOTIDE SEQUENCE [LARGE SCALE GENOMIC DNA]</scope>
    <source>
        <strain evidence="12 13">JCM 3325</strain>
    </source>
</reference>
<evidence type="ECO:0000256" key="3">
    <source>
        <dbReference type="ARBA" id="ARBA00022692"/>
    </source>
</evidence>
<keyword evidence="8" id="KW-0868">Chloride</keyword>
<keyword evidence="3 11" id="KW-0812">Transmembrane</keyword>
<dbReference type="Pfam" id="PF00654">
    <property type="entry name" value="Voltage_CLC"/>
    <property type="match status" value="1"/>
</dbReference>
<evidence type="ECO:0000256" key="4">
    <source>
        <dbReference type="ARBA" id="ARBA00022989"/>
    </source>
</evidence>
<proteinExistence type="predicted"/>
<feature type="transmembrane region" description="Helical" evidence="11">
    <location>
        <begin position="450"/>
        <end position="472"/>
    </location>
</feature>
<dbReference type="PANTHER" id="PTHR43427:SF6">
    <property type="entry name" value="CHLORIDE CHANNEL PROTEIN CLC-E"/>
    <property type="match status" value="1"/>
</dbReference>
<organism evidence="12 13">
    <name type="scientific">Actinomadura vinacea</name>
    <dbReference type="NCBI Taxonomy" id="115336"/>
    <lineage>
        <taxon>Bacteria</taxon>
        <taxon>Bacillati</taxon>
        <taxon>Actinomycetota</taxon>
        <taxon>Actinomycetes</taxon>
        <taxon>Streptosporangiales</taxon>
        <taxon>Thermomonosporaceae</taxon>
        <taxon>Actinomadura</taxon>
    </lineage>
</organism>
<evidence type="ECO:0000256" key="9">
    <source>
        <dbReference type="ARBA" id="ARBA00023303"/>
    </source>
</evidence>
<keyword evidence="9" id="KW-0407">Ion channel</keyword>
<feature type="compositionally biased region" description="Acidic residues" evidence="10">
    <location>
        <begin position="1"/>
        <end position="16"/>
    </location>
</feature>
<keyword evidence="4 11" id="KW-1133">Transmembrane helix</keyword>
<dbReference type="InterPro" id="IPR001807">
    <property type="entry name" value="ClC"/>
</dbReference>
<evidence type="ECO:0000256" key="8">
    <source>
        <dbReference type="ARBA" id="ARBA00023214"/>
    </source>
</evidence>
<dbReference type="EMBL" id="BAAARW010000008">
    <property type="protein sequence ID" value="GAA2412549.1"/>
    <property type="molecule type" value="Genomic_DNA"/>
</dbReference>
<accession>A0ABN3ITW4</accession>
<sequence length="537" mass="54273">MHPSEDDPTTEADEEGPVTRLPESGDSEAGRVRGGRWRTAVRWLLLVLVVGVLAGGAAIVFQALLKAGTTGFLGVLTGHKPATTAADGAPRAATGFDRAWLLPPVTGGGAALAAFIAVRAAPETGGHGTDAAIAAAHRAPSRMRARVPLVKALTSSITLGSGGSGGTEGPIAQIGGGVGSVVARRAGLSYRHARAVVMTGLGAGIGAIFRAPLGGAVLGAELLYRKGVAWEVLLPAVGSSAVAFGVFGAVNGFGPLLGDQWIPGETGLGEVALFVALGLLCGLLGRLYIGTFYGVHHLTERWVRPGERGKRDGRRVPSWMPPAAGGLAVGVIGFAVPAVLGPGYGVIQQSLSREAVLGMSLWPVLLLPLVKIVATSLSIGTGGSGGLFGPGLFIGAAAGAAFWRVTFDGGLTSHGPEAFAVVGAAALLGPVVHAPIGVTLLVLEATRSPGLIVPVMVAMLASRAVIGGQTLYRSQPDKPKADRAPVRSAVLRRLRRVPAATTTPSGLAGAHARTGTAHNVIRPLGVDGARKETAMDA</sequence>
<feature type="transmembrane region" description="Helical" evidence="11">
    <location>
        <begin position="195"/>
        <end position="220"/>
    </location>
</feature>
<comment type="subcellular location">
    <subcellularLocation>
        <location evidence="1">Membrane</location>
        <topology evidence="1">Multi-pass membrane protein</topology>
    </subcellularLocation>
</comment>
<keyword evidence="13" id="KW-1185">Reference proteome</keyword>
<feature type="transmembrane region" description="Helical" evidence="11">
    <location>
        <begin position="360"/>
        <end position="380"/>
    </location>
</feature>
<evidence type="ECO:0000256" key="7">
    <source>
        <dbReference type="ARBA" id="ARBA00023173"/>
    </source>
</evidence>
<feature type="region of interest" description="Disordered" evidence="10">
    <location>
        <begin position="1"/>
        <end position="32"/>
    </location>
</feature>
<keyword evidence="5" id="KW-0406">Ion transport</keyword>
<evidence type="ECO:0000256" key="2">
    <source>
        <dbReference type="ARBA" id="ARBA00022448"/>
    </source>
</evidence>
<name>A0ABN3ITW4_9ACTN</name>
<feature type="transmembrane region" description="Helical" evidence="11">
    <location>
        <begin position="418"/>
        <end position="443"/>
    </location>
</feature>
<dbReference type="SUPFAM" id="SSF81340">
    <property type="entry name" value="Clc chloride channel"/>
    <property type="match status" value="1"/>
</dbReference>
<dbReference type="RefSeq" id="WP_344588683.1">
    <property type="nucleotide sequence ID" value="NZ_BAAARW010000008.1"/>
</dbReference>